<dbReference type="NCBIfam" id="TIGR02432">
    <property type="entry name" value="lysidine_TilS_N"/>
    <property type="match status" value="1"/>
</dbReference>
<dbReference type="OrthoDB" id="9807403at2"/>
<dbReference type="HAMAP" id="MF_01161">
    <property type="entry name" value="tRNA_Ile_lys_synt"/>
    <property type="match status" value="1"/>
</dbReference>
<dbReference type="InterPro" id="IPR014729">
    <property type="entry name" value="Rossmann-like_a/b/a_fold"/>
</dbReference>
<feature type="binding site" evidence="8">
    <location>
        <begin position="27"/>
        <end position="32"/>
    </location>
    <ligand>
        <name>ATP</name>
        <dbReference type="ChEBI" id="CHEBI:30616"/>
    </ligand>
</feature>
<dbReference type="Pfam" id="PF09179">
    <property type="entry name" value="TilS"/>
    <property type="match status" value="1"/>
</dbReference>
<comment type="caution">
    <text evidence="10">The sequence shown here is derived from an EMBL/GenBank/DDBJ whole genome shotgun (WGS) entry which is preliminary data.</text>
</comment>
<dbReference type="InterPro" id="IPR012795">
    <property type="entry name" value="tRNA_Ile_lys_synt_N"/>
</dbReference>
<dbReference type="RefSeq" id="WP_003351483.1">
    <property type="nucleotide sequence ID" value="NZ_AFEU01000002.1"/>
</dbReference>
<dbReference type="NCBIfam" id="TIGR02433">
    <property type="entry name" value="lysidine_TilS_C"/>
    <property type="match status" value="1"/>
</dbReference>
<proteinExistence type="inferred from homology"/>
<dbReference type="InterPro" id="IPR011063">
    <property type="entry name" value="TilS/TtcA_N"/>
</dbReference>
<dbReference type="CDD" id="cd01992">
    <property type="entry name" value="TilS_N"/>
    <property type="match status" value="1"/>
</dbReference>
<keyword evidence="3 8" id="KW-0436">Ligase</keyword>
<keyword evidence="5 8" id="KW-0547">Nucleotide-binding</keyword>
<evidence type="ECO:0000256" key="7">
    <source>
        <dbReference type="ARBA" id="ARBA00048539"/>
    </source>
</evidence>
<evidence type="ECO:0000256" key="1">
    <source>
        <dbReference type="ARBA" id="ARBA00004496"/>
    </source>
</evidence>
<dbReference type="STRING" id="997296.PB1_06912"/>
<dbReference type="SUPFAM" id="SSF82829">
    <property type="entry name" value="MesJ substrate recognition domain-like"/>
    <property type="match status" value="1"/>
</dbReference>
<dbReference type="GO" id="GO:0032267">
    <property type="term" value="F:tRNA(Ile)-lysidine synthase activity"/>
    <property type="evidence" value="ECO:0007669"/>
    <property type="project" value="UniProtKB-EC"/>
</dbReference>
<keyword evidence="11" id="KW-1185">Reference proteome</keyword>
<dbReference type="SUPFAM" id="SSF52402">
    <property type="entry name" value="Adenine nucleotide alpha hydrolases-like"/>
    <property type="match status" value="1"/>
</dbReference>
<dbReference type="PANTHER" id="PTHR43033:SF1">
    <property type="entry name" value="TRNA(ILE)-LYSIDINE SYNTHASE-RELATED"/>
    <property type="match status" value="1"/>
</dbReference>
<dbReference type="eggNOG" id="COG0037">
    <property type="taxonomic scope" value="Bacteria"/>
</dbReference>
<dbReference type="EC" id="6.3.4.19" evidence="8"/>
<evidence type="ECO:0000313" key="10">
    <source>
        <dbReference type="EMBL" id="EIJ80070.1"/>
    </source>
</evidence>
<dbReference type="Proteomes" id="UP000010523">
    <property type="component" value="Unassembled WGS sequence"/>
</dbReference>
<dbReference type="Gene3D" id="3.40.50.620">
    <property type="entry name" value="HUPs"/>
    <property type="match status" value="1"/>
</dbReference>
<name>I3E0P9_BACMT</name>
<dbReference type="GO" id="GO:0005737">
    <property type="term" value="C:cytoplasm"/>
    <property type="evidence" value="ECO:0007669"/>
    <property type="project" value="UniProtKB-SubCell"/>
</dbReference>
<comment type="domain">
    <text evidence="8">The N-terminal region contains the highly conserved SGGXDS motif, predicted to be a P-loop motif involved in ATP binding.</text>
</comment>
<dbReference type="InterPro" id="IPR015262">
    <property type="entry name" value="tRNA_Ile_lys_synt_subst-bd"/>
</dbReference>
<dbReference type="InterPro" id="IPR012796">
    <property type="entry name" value="Lysidine-tRNA-synth_C"/>
</dbReference>
<dbReference type="Gene3D" id="3.30.465.60">
    <property type="match status" value="1"/>
</dbReference>
<accession>I3E0P9</accession>
<dbReference type="EMBL" id="AFEU01000002">
    <property type="protein sequence ID" value="EIJ80070.1"/>
    <property type="molecule type" value="Genomic_DNA"/>
</dbReference>
<reference evidence="10 11" key="1">
    <citation type="journal article" date="2012" name="Appl. Environ. Microbiol.">
        <title>Genome Sequence of Thermotolerant Bacillus methanolicus: Features and Regulation Related to Methylotrophy and Production of L-Lysine and L-Glutamate from Methanol.</title>
        <authorList>
            <person name="Heggeset T.M."/>
            <person name="Krog A."/>
            <person name="Balzer S."/>
            <person name="Wentzel A."/>
            <person name="Ellingsen T.E."/>
            <person name="Brautaset T."/>
        </authorList>
    </citation>
    <scope>NUCLEOTIDE SEQUENCE [LARGE SCALE GENOMIC DNA]</scope>
    <source>
        <strain evidence="10 11">PB1</strain>
    </source>
</reference>
<dbReference type="SMART" id="SM00977">
    <property type="entry name" value="TilS_C"/>
    <property type="match status" value="1"/>
</dbReference>
<comment type="function">
    <text evidence="8">Ligates lysine onto the cytidine present at position 34 of the AUA codon-specific tRNA(Ile) that contains the anticodon CAU, in an ATP-dependent manner. Cytidine is converted to lysidine, thus changing the amino acid specificity of the tRNA from methionine to isoleucine.</text>
</comment>
<organism evidence="10 11">
    <name type="scientific">Bacillus methanolicus PB1</name>
    <dbReference type="NCBI Taxonomy" id="997296"/>
    <lineage>
        <taxon>Bacteria</taxon>
        <taxon>Bacillati</taxon>
        <taxon>Bacillota</taxon>
        <taxon>Bacilli</taxon>
        <taxon>Bacillales</taxon>
        <taxon>Bacillaceae</taxon>
        <taxon>Bacillus</taxon>
    </lineage>
</organism>
<dbReference type="PATRIC" id="fig|997296.3.peg.1467"/>
<dbReference type="InterPro" id="IPR012094">
    <property type="entry name" value="tRNA_Ile_lys_synt"/>
</dbReference>
<dbReference type="Pfam" id="PF11734">
    <property type="entry name" value="TilS_C"/>
    <property type="match status" value="1"/>
</dbReference>
<evidence type="ECO:0000256" key="5">
    <source>
        <dbReference type="ARBA" id="ARBA00022741"/>
    </source>
</evidence>
<evidence type="ECO:0000256" key="3">
    <source>
        <dbReference type="ARBA" id="ARBA00022598"/>
    </source>
</evidence>
<keyword evidence="2 8" id="KW-0963">Cytoplasm</keyword>
<evidence type="ECO:0000313" key="11">
    <source>
        <dbReference type="Proteomes" id="UP000010523"/>
    </source>
</evidence>
<sequence>MLEQKVEAFLKRHNMNLANKDILVGVSGGPDSLALLHYLWRLKDERNLNIVAGHVDHMFRGNESYEDALFVKDFCEKRGIAFEMSRINVPEYIERSGKSPQAAARDCRYNFFIKIMKKHGLRFLALGHHGDDQIETILMRLTRGSSGTARAGISFQRPFHDGKIIRPFLGISRRDIDEYCKRHGLEPRLDPSNNKNIYVRNRFRHHVLPFLHSENPQVHEHFQRFSEDLERDEKYLQELTVEKMNKVIINKEQDRVTIDIHAFRSMPMPLQRRGIQIILYYLYKDIPASLSAVHIDHVFSLLSSSHPSGTLDFPNNLTILRSYNQCHFQFGIGQRKHFQFEIAEPGTVLLPNGRKITMEYTDKAIIDTDKNCFVFDAKDVQLPLIIRSRKNGDRMTLKGMKGSKKLKDIFIDYKIPLPERDEWPVVTDQKGTILWLPGLKKSNFILNENENSIYIKLTYTNQ</sequence>
<evidence type="ECO:0000256" key="6">
    <source>
        <dbReference type="ARBA" id="ARBA00022840"/>
    </source>
</evidence>
<dbReference type="Pfam" id="PF01171">
    <property type="entry name" value="ATP_bind_3"/>
    <property type="match status" value="1"/>
</dbReference>
<dbReference type="PANTHER" id="PTHR43033">
    <property type="entry name" value="TRNA(ILE)-LYSIDINE SYNTHASE-RELATED"/>
    <property type="match status" value="1"/>
</dbReference>
<comment type="subcellular location">
    <subcellularLocation>
        <location evidence="1 8">Cytoplasm</location>
    </subcellularLocation>
</comment>
<evidence type="ECO:0000256" key="8">
    <source>
        <dbReference type="HAMAP-Rule" id="MF_01161"/>
    </source>
</evidence>
<feature type="domain" description="Lysidine-tRNA(Ile) synthetase C-terminal" evidence="9">
    <location>
        <begin position="384"/>
        <end position="457"/>
    </location>
</feature>
<protein>
    <recommendedName>
        <fullName evidence="8">tRNA(Ile)-lysidine synthase</fullName>
        <ecNumber evidence="8">6.3.4.19</ecNumber>
    </recommendedName>
    <alternativeName>
        <fullName evidence="8">tRNA(Ile)-2-lysyl-cytidine synthase</fullName>
    </alternativeName>
    <alternativeName>
        <fullName evidence="8">tRNA(Ile)-lysidine synthetase</fullName>
    </alternativeName>
</protein>
<comment type="catalytic activity">
    <reaction evidence="7 8">
        <text>cytidine(34) in tRNA(Ile2) + L-lysine + ATP = lysidine(34) in tRNA(Ile2) + AMP + diphosphate + H(+)</text>
        <dbReference type="Rhea" id="RHEA:43744"/>
        <dbReference type="Rhea" id="RHEA-COMP:10625"/>
        <dbReference type="Rhea" id="RHEA-COMP:10670"/>
        <dbReference type="ChEBI" id="CHEBI:15378"/>
        <dbReference type="ChEBI" id="CHEBI:30616"/>
        <dbReference type="ChEBI" id="CHEBI:32551"/>
        <dbReference type="ChEBI" id="CHEBI:33019"/>
        <dbReference type="ChEBI" id="CHEBI:82748"/>
        <dbReference type="ChEBI" id="CHEBI:83665"/>
        <dbReference type="ChEBI" id="CHEBI:456215"/>
        <dbReference type="EC" id="6.3.4.19"/>
    </reaction>
</comment>
<dbReference type="AlphaFoldDB" id="I3E0P9"/>
<evidence type="ECO:0000256" key="4">
    <source>
        <dbReference type="ARBA" id="ARBA00022694"/>
    </source>
</evidence>
<evidence type="ECO:0000256" key="2">
    <source>
        <dbReference type="ARBA" id="ARBA00022490"/>
    </source>
</evidence>
<dbReference type="GO" id="GO:0005524">
    <property type="term" value="F:ATP binding"/>
    <property type="evidence" value="ECO:0007669"/>
    <property type="project" value="UniProtKB-UniRule"/>
</dbReference>
<dbReference type="SUPFAM" id="SSF56037">
    <property type="entry name" value="PheT/TilS domain"/>
    <property type="match status" value="1"/>
</dbReference>
<gene>
    <name evidence="8" type="primary">tilS</name>
    <name evidence="10" type="ORF">PB1_06912</name>
</gene>
<comment type="similarity">
    <text evidence="8">Belongs to the tRNA(Ile)-lysidine synthase family.</text>
</comment>
<evidence type="ECO:0000259" key="9">
    <source>
        <dbReference type="SMART" id="SM00977"/>
    </source>
</evidence>
<keyword evidence="4 8" id="KW-0819">tRNA processing</keyword>
<dbReference type="GO" id="GO:0006400">
    <property type="term" value="P:tRNA modification"/>
    <property type="evidence" value="ECO:0007669"/>
    <property type="project" value="UniProtKB-UniRule"/>
</dbReference>
<keyword evidence="6 8" id="KW-0067">ATP-binding</keyword>